<protein>
    <recommendedName>
        <fullName evidence="6">Flagellar biosynthesis repressor FlbT</fullName>
    </recommendedName>
</protein>
<dbReference type="InterPro" id="IPR009967">
    <property type="entry name" value="Flagellum_FlbT"/>
</dbReference>
<dbReference type="OrthoDB" id="8561314at2"/>
<dbReference type="RefSeq" id="WP_052832734.1">
    <property type="nucleotide sequence ID" value="NZ_BJYZ01000054.1"/>
</dbReference>
<proteinExistence type="predicted"/>
<dbReference type="AlphaFoldDB" id="A0A512E2K0"/>
<evidence type="ECO:0000256" key="1">
    <source>
        <dbReference type="ARBA" id="ARBA00022491"/>
    </source>
</evidence>
<evidence type="ECO:0000313" key="5">
    <source>
        <dbReference type="Proteomes" id="UP000321523"/>
    </source>
</evidence>
<dbReference type="GO" id="GO:1902209">
    <property type="term" value="P:negative regulation of bacterial-type flagellum assembly"/>
    <property type="evidence" value="ECO:0007669"/>
    <property type="project" value="InterPro"/>
</dbReference>
<sequence>MTDTNDWTLLPLEPGGTVIVKGIPVHMNTDGKLRVPQDTPVLSREQLILDEKDADTATKKIYYALQLLTLDPAGAPQHHDALINLLDDRAEATELQPVLRSLAIISELARKGDYLGALELTRHLIQFDDALVREFPAG</sequence>
<organism evidence="4 5">
    <name type="scientific">Skermanella aerolata</name>
    <dbReference type="NCBI Taxonomy" id="393310"/>
    <lineage>
        <taxon>Bacteria</taxon>
        <taxon>Pseudomonadati</taxon>
        <taxon>Pseudomonadota</taxon>
        <taxon>Alphaproteobacteria</taxon>
        <taxon>Rhodospirillales</taxon>
        <taxon>Azospirillaceae</taxon>
        <taxon>Skermanella</taxon>
    </lineage>
</organism>
<dbReference type="GO" id="GO:0044781">
    <property type="term" value="P:bacterial-type flagellum organization"/>
    <property type="evidence" value="ECO:0007669"/>
    <property type="project" value="UniProtKB-KW"/>
</dbReference>
<keyword evidence="5" id="KW-1185">Reference proteome</keyword>
<dbReference type="GO" id="GO:0006402">
    <property type="term" value="P:mRNA catabolic process"/>
    <property type="evidence" value="ECO:0007669"/>
    <property type="project" value="InterPro"/>
</dbReference>
<dbReference type="Proteomes" id="UP000321523">
    <property type="component" value="Unassembled WGS sequence"/>
</dbReference>
<keyword evidence="2" id="KW-1005">Bacterial flagellum biogenesis</keyword>
<dbReference type="GO" id="GO:0048027">
    <property type="term" value="F:mRNA 5'-UTR binding"/>
    <property type="evidence" value="ECO:0007669"/>
    <property type="project" value="InterPro"/>
</dbReference>
<keyword evidence="3" id="KW-0694">RNA-binding</keyword>
<evidence type="ECO:0000256" key="3">
    <source>
        <dbReference type="ARBA" id="ARBA00022884"/>
    </source>
</evidence>
<evidence type="ECO:0008006" key="6">
    <source>
        <dbReference type="Google" id="ProtNLM"/>
    </source>
</evidence>
<dbReference type="EMBL" id="BJYZ01000054">
    <property type="protein sequence ID" value="GEO42927.1"/>
    <property type="molecule type" value="Genomic_DNA"/>
</dbReference>
<name>A0A512E2K0_9PROT</name>
<evidence type="ECO:0000256" key="2">
    <source>
        <dbReference type="ARBA" id="ARBA00022795"/>
    </source>
</evidence>
<dbReference type="Pfam" id="PF07378">
    <property type="entry name" value="FlbT"/>
    <property type="match status" value="1"/>
</dbReference>
<accession>A0A512E2K0</accession>
<evidence type="ECO:0000313" key="4">
    <source>
        <dbReference type="EMBL" id="GEO42927.1"/>
    </source>
</evidence>
<comment type="caution">
    <text evidence="4">The sequence shown here is derived from an EMBL/GenBank/DDBJ whole genome shotgun (WGS) entry which is preliminary data.</text>
</comment>
<keyword evidence="1" id="KW-0678">Repressor</keyword>
<reference evidence="4 5" key="1">
    <citation type="submission" date="2019-07" db="EMBL/GenBank/DDBJ databases">
        <title>Whole genome shotgun sequence of Skermanella aerolata NBRC 106429.</title>
        <authorList>
            <person name="Hosoyama A."/>
            <person name="Uohara A."/>
            <person name="Ohji S."/>
            <person name="Ichikawa N."/>
        </authorList>
    </citation>
    <scope>NUCLEOTIDE SEQUENCE [LARGE SCALE GENOMIC DNA]</scope>
    <source>
        <strain evidence="4 5">NBRC 106429</strain>
    </source>
</reference>
<gene>
    <name evidence="4" type="ORF">SAE02_70750</name>
</gene>